<keyword evidence="3" id="KW-0489">Methyltransferase</keyword>
<evidence type="ECO:0000256" key="2">
    <source>
        <dbReference type="ARBA" id="ARBA00012003"/>
    </source>
</evidence>
<dbReference type="OrthoDB" id="978at2759"/>
<dbReference type="EC" id="2.1.1.22" evidence="2"/>
<feature type="compositionally biased region" description="Acidic residues" evidence="6">
    <location>
        <begin position="415"/>
        <end position="424"/>
    </location>
</feature>
<dbReference type="STRING" id="7375.A0A0L0C7T8"/>
<dbReference type="InterPro" id="IPR029063">
    <property type="entry name" value="SAM-dependent_MTases_sf"/>
</dbReference>
<dbReference type="Proteomes" id="UP000037069">
    <property type="component" value="Unassembled WGS sequence"/>
</dbReference>
<comment type="similarity">
    <text evidence="1">Belongs to the carnosine N-methyltransferase family.</text>
</comment>
<accession>A0A0L0C7T8</accession>
<keyword evidence="8" id="KW-1185">Reference proteome</keyword>
<dbReference type="SUPFAM" id="SSF53335">
    <property type="entry name" value="S-adenosyl-L-methionine-dependent methyltransferases"/>
    <property type="match status" value="1"/>
</dbReference>
<feature type="compositionally biased region" description="Polar residues" evidence="6">
    <location>
        <begin position="9"/>
        <end position="18"/>
    </location>
</feature>
<evidence type="ECO:0000313" key="8">
    <source>
        <dbReference type="Proteomes" id="UP000037069"/>
    </source>
</evidence>
<proteinExistence type="inferred from homology"/>
<reference evidence="7 8" key="1">
    <citation type="journal article" date="2015" name="Nat. Commun.">
        <title>Lucilia cuprina genome unlocks parasitic fly biology to underpin future interventions.</title>
        <authorList>
            <person name="Anstead C.A."/>
            <person name="Korhonen P.K."/>
            <person name="Young N.D."/>
            <person name="Hall R.S."/>
            <person name="Jex A.R."/>
            <person name="Murali S.C."/>
            <person name="Hughes D.S."/>
            <person name="Lee S.F."/>
            <person name="Perry T."/>
            <person name="Stroehlein A.J."/>
            <person name="Ansell B.R."/>
            <person name="Breugelmans B."/>
            <person name="Hofmann A."/>
            <person name="Qu J."/>
            <person name="Dugan S."/>
            <person name="Lee S.L."/>
            <person name="Chao H."/>
            <person name="Dinh H."/>
            <person name="Han Y."/>
            <person name="Doddapaneni H.V."/>
            <person name="Worley K.C."/>
            <person name="Muzny D.M."/>
            <person name="Ioannidis P."/>
            <person name="Waterhouse R.M."/>
            <person name="Zdobnov E.M."/>
            <person name="James P.J."/>
            <person name="Bagnall N.H."/>
            <person name="Kotze A.C."/>
            <person name="Gibbs R.A."/>
            <person name="Richards S."/>
            <person name="Batterham P."/>
            <person name="Gasser R.B."/>
        </authorList>
    </citation>
    <scope>NUCLEOTIDE SEQUENCE [LARGE SCALE GENOMIC DNA]</scope>
    <source>
        <strain evidence="7 8">LS</strain>
        <tissue evidence="7">Full body</tissue>
    </source>
</reference>
<evidence type="ECO:0000256" key="6">
    <source>
        <dbReference type="SAM" id="MobiDB-lite"/>
    </source>
</evidence>
<dbReference type="Pfam" id="PF07942">
    <property type="entry name" value="CARME"/>
    <property type="match status" value="1"/>
</dbReference>
<evidence type="ECO:0000256" key="4">
    <source>
        <dbReference type="ARBA" id="ARBA00022679"/>
    </source>
</evidence>
<feature type="region of interest" description="Disordered" evidence="6">
    <location>
        <begin position="413"/>
        <end position="443"/>
    </location>
</feature>
<keyword evidence="4" id="KW-0808">Transferase</keyword>
<dbReference type="GO" id="GO:0030735">
    <property type="term" value="F:carnosine N-methyltransferase activity"/>
    <property type="evidence" value="ECO:0007669"/>
    <property type="project" value="UniProtKB-EC"/>
</dbReference>
<dbReference type="EMBL" id="JRES01000767">
    <property type="protein sequence ID" value="KNC28463.1"/>
    <property type="molecule type" value="Genomic_DNA"/>
</dbReference>
<evidence type="ECO:0000256" key="3">
    <source>
        <dbReference type="ARBA" id="ARBA00022603"/>
    </source>
</evidence>
<keyword evidence="5" id="KW-0949">S-adenosyl-L-methionine</keyword>
<dbReference type="InterPro" id="IPR012901">
    <property type="entry name" value="CARME"/>
</dbReference>
<dbReference type="GO" id="GO:0005829">
    <property type="term" value="C:cytosol"/>
    <property type="evidence" value="ECO:0007669"/>
    <property type="project" value="TreeGrafter"/>
</dbReference>
<comment type="caution">
    <text evidence="7">The sequence shown here is derived from an EMBL/GenBank/DDBJ whole genome shotgun (WGS) entry which is preliminary data.</text>
</comment>
<dbReference type="OMA" id="GSMSMCA"/>
<sequence>MNEIPTPLAATSGTSVNNMDRRHSSNSLFSLSNIATEPPMLTPEEEETEKKHLEKIVAALRLYRKFSLSRVNKTEWNLNQLPKRHQKMLTKYRQHLNTLRDCIDKNQEVISEMLSENPLRDASMSSNRKSDEHAAKIRHIDMENSDENVEHFHILKAQSTLKAIARDWSEEGAEERKQSYQPIIEAIEHYFDPKECNVEQVKILVPGCGLGRLSYELACRGYECEANEFSYFMLIASNFVLNNCSRENMYTLHPWVHQHDNNLRRADQVAAVRFPDVCPLKNRPTGILSVVAGDFLEVYKTPDTYNCVATCFFIDCANNVVDFIETIYDILVPGGIWINLGPLLYHFSDIQNEESIEPTFEDIMVVINGVGFEVLSSKTGVRTKYAQNPQSMLKSEYESLFWICRKPLHIPGNDDVNENDDEVDDHGNGYSFPGGFQGSFPLK</sequence>
<dbReference type="GO" id="GO:0032259">
    <property type="term" value="P:methylation"/>
    <property type="evidence" value="ECO:0007669"/>
    <property type="project" value="UniProtKB-KW"/>
</dbReference>
<organism evidence="7 8">
    <name type="scientific">Lucilia cuprina</name>
    <name type="common">Green bottle fly</name>
    <name type="synonym">Australian sheep blowfly</name>
    <dbReference type="NCBI Taxonomy" id="7375"/>
    <lineage>
        <taxon>Eukaryota</taxon>
        <taxon>Metazoa</taxon>
        <taxon>Ecdysozoa</taxon>
        <taxon>Arthropoda</taxon>
        <taxon>Hexapoda</taxon>
        <taxon>Insecta</taxon>
        <taxon>Pterygota</taxon>
        <taxon>Neoptera</taxon>
        <taxon>Endopterygota</taxon>
        <taxon>Diptera</taxon>
        <taxon>Brachycera</taxon>
        <taxon>Muscomorpha</taxon>
        <taxon>Oestroidea</taxon>
        <taxon>Calliphoridae</taxon>
        <taxon>Luciliinae</taxon>
        <taxon>Lucilia</taxon>
    </lineage>
</organism>
<evidence type="ECO:0000256" key="1">
    <source>
        <dbReference type="ARBA" id="ARBA00010086"/>
    </source>
</evidence>
<dbReference type="Gene3D" id="3.40.50.150">
    <property type="entry name" value="Vaccinia Virus protein VP39"/>
    <property type="match status" value="1"/>
</dbReference>
<dbReference type="GO" id="GO:0035498">
    <property type="term" value="P:carnosine metabolic process"/>
    <property type="evidence" value="ECO:0007669"/>
    <property type="project" value="TreeGrafter"/>
</dbReference>
<dbReference type="SMART" id="SM01296">
    <property type="entry name" value="N2227"/>
    <property type="match status" value="1"/>
</dbReference>
<dbReference type="AlphaFoldDB" id="A0A0L0C7T8"/>
<dbReference type="PANTHER" id="PTHR12303">
    <property type="entry name" value="CARNOSINE N-METHYLTRANSFERASE"/>
    <property type="match status" value="1"/>
</dbReference>
<evidence type="ECO:0000256" key="5">
    <source>
        <dbReference type="ARBA" id="ARBA00022691"/>
    </source>
</evidence>
<protein>
    <recommendedName>
        <fullName evidence="2">carnosine N-methyltransferase</fullName>
        <ecNumber evidence="2">2.1.1.22</ecNumber>
    </recommendedName>
</protein>
<evidence type="ECO:0000313" key="7">
    <source>
        <dbReference type="EMBL" id="KNC28463.1"/>
    </source>
</evidence>
<name>A0A0L0C7T8_LUCCU</name>
<feature type="region of interest" description="Disordered" evidence="6">
    <location>
        <begin position="1"/>
        <end position="32"/>
    </location>
</feature>
<gene>
    <name evidence="7" type="ORF">FF38_09222</name>
</gene>
<dbReference type="GO" id="GO:0005634">
    <property type="term" value="C:nucleus"/>
    <property type="evidence" value="ECO:0007669"/>
    <property type="project" value="TreeGrafter"/>
</dbReference>
<dbReference type="PANTHER" id="PTHR12303:SF6">
    <property type="entry name" value="CARNOSINE N-METHYLTRANSFERASE"/>
    <property type="match status" value="1"/>
</dbReference>